<dbReference type="Pfam" id="PF00646">
    <property type="entry name" value="F-box"/>
    <property type="match status" value="1"/>
</dbReference>
<dbReference type="Proteomes" id="UP001341281">
    <property type="component" value="Chromosome 04"/>
</dbReference>
<dbReference type="SUPFAM" id="SSF81383">
    <property type="entry name" value="F-box domain"/>
    <property type="match status" value="1"/>
</dbReference>
<evidence type="ECO:0000313" key="2">
    <source>
        <dbReference type="EMBL" id="WVZ72158.1"/>
    </source>
</evidence>
<feature type="domain" description="F-box" evidence="1">
    <location>
        <begin position="8"/>
        <end position="46"/>
    </location>
</feature>
<gene>
    <name evidence="2" type="ORF">U9M48_020665</name>
</gene>
<dbReference type="Gene3D" id="3.80.10.10">
    <property type="entry name" value="Ribonuclease Inhibitor"/>
    <property type="match status" value="1"/>
</dbReference>
<evidence type="ECO:0000313" key="3">
    <source>
        <dbReference type="Proteomes" id="UP001341281"/>
    </source>
</evidence>
<reference evidence="2 3" key="1">
    <citation type="submission" date="2024-02" db="EMBL/GenBank/DDBJ databases">
        <title>High-quality chromosome-scale genome assembly of Pensacola bahiagrass (Paspalum notatum Flugge var. saurae).</title>
        <authorList>
            <person name="Vega J.M."/>
            <person name="Podio M."/>
            <person name="Orjuela J."/>
            <person name="Siena L.A."/>
            <person name="Pessino S.C."/>
            <person name="Combes M.C."/>
            <person name="Mariac C."/>
            <person name="Albertini E."/>
            <person name="Pupilli F."/>
            <person name="Ortiz J.P.A."/>
            <person name="Leblanc O."/>
        </authorList>
    </citation>
    <scope>NUCLEOTIDE SEQUENCE [LARGE SCALE GENOMIC DNA]</scope>
    <source>
        <strain evidence="2">R1</strain>
        <tissue evidence="2">Leaf</tissue>
    </source>
</reference>
<dbReference type="InterPro" id="IPR053781">
    <property type="entry name" value="F-box_AtFBL13-like"/>
</dbReference>
<dbReference type="PANTHER" id="PTHR34223">
    <property type="entry name" value="OS11G0201299 PROTEIN"/>
    <property type="match status" value="1"/>
</dbReference>
<dbReference type="CDD" id="cd22160">
    <property type="entry name" value="F-box_AtFBL13-like"/>
    <property type="match status" value="1"/>
</dbReference>
<dbReference type="AlphaFoldDB" id="A0AAQ3TEQ8"/>
<organism evidence="2 3">
    <name type="scientific">Paspalum notatum var. saurae</name>
    <dbReference type="NCBI Taxonomy" id="547442"/>
    <lineage>
        <taxon>Eukaryota</taxon>
        <taxon>Viridiplantae</taxon>
        <taxon>Streptophyta</taxon>
        <taxon>Embryophyta</taxon>
        <taxon>Tracheophyta</taxon>
        <taxon>Spermatophyta</taxon>
        <taxon>Magnoliopsida</taxon>
        <taxon>Liliopsida</taxon>
        <taxon>Poales</taxon>
        <taxon>Poaceae</taxon>
        <taxon>PACMAD clade</taxon>
        <taxon>Panicoideae</taxon>
        <taxon>Andropogonodae</taxon>
        <taxon>Paspaleae</taxon>
        <taxon>Paspalinae</taxon>
        <taxon>Paspalum</taxon>
    </lineage>
</organism>
<proteinExistence type="predicted"/>
<evidence type="ECO:0000259" key="1">
    <source>
        <dbReference type="Pfam" id="PF00646"/>
    </source>
</evidence>
<protein>
    <recommendedName>
        <fullName evidence="1">F-box domain-containing protein</fullName>
    </recommendedName>
</protein>
<name>A0AAQ3TEQ8_PASNO</name>
<accession>A0AAQ3TEQ8</accession>
<dbReference type="PANTHER" id="PTHR34223:SF47">
    <property type="entry name" value="OS11G0207800 PROTEIN"/>
    <property type="match status" value="1"/>
</dbReference>
<dbReference type="InterPro" id="IPR036047">
    <property type="entry name" value="F-box-like_dom_sf"/>
</dbReference>
<dbReference type="SUPFAM" id="SSF52047">
    <property type="entry name" value="RNI-like"/>
    <property type="match status" value="1"/>
</dbReference>
<dbReference type="EMBL" id="CP144748">
    <property type="protein sequence ID" value="WVZ72158.1"/>
    <property type="molecule type" value="Genomic_DNA"/>
</dbReference>
<dbReference type="InterPro" id="IPR001810">
    <property type="entry name" value="F-box_dom"/>
</dbReference>
<dbReference type="Gene3D" id="1.20.1280.50">
    <property type="match status" value="1"/>
</dbReference>
<dbReference type="InterPro" id="IPR053197">
    <property type="entry name" value="F-box_SCFL_complex_component"/>
</dbReference>
<sequence length="398" mass="45257">MASGADRISNLPEGVLHHILALLPAQDAVRTCVLAQSWRDHWRSVPAVRFAGPTDWAGGVDVLIPFVDGLLRARRRVAPLDSCEFDLDLDESDVPKIERRGNSWIRRAMRLGVWELFFRFSVTTRRFAFTLEERRLASQHLTRLELMGVQGNNAVLDFSGCPALEHLKMEECDVSSTEIQSPSLKYLTIQYCLFYTNYRTRMWFPSLVSFDLIANVGRVPMLESMPSLETAVYVFIRDLDWCPAFSKLKTLVLSEWFVTADLGALLWFIFHAPLLEELTLEVSVEHKKLIKKDGSYQPFEQSIATTHLQSVEIICKHVNRIVCKILKALNSIGIALEIIRIQCSDHFSYLVSVIHLCVLISTPTGCDMWWVIDGPSRLLKWSEGTAATNQIDFIADLL</sequence>
<dbReference type="InterPro" id="IPR032675">
    <property type="entry name" value="LRR_dom_sf"/>
</dbReference>
<keyword evidence="3" id="KW-1185">Reference proteome</keyword>